<dbReference type="EMBL" id="MU856418">
    <property type="protein sequence ID" value="KAK3896752.1"/>
    <property type="molecule type" value="Genomic_DNA"/>
</dbReference>
<dbReference type="InterPro" id="IPR000156">
    <property type="entry name" value="Ran_bind_dom"/>
</dbReference>
<dbReference type="Gene3D" id="2.30.29.30">
    <property type="entry name" value="Pleckstrin-homology domain (PH domain)/Phosphotyrosine-binding domain (PTB)"/>
    <property type="match status" value="1"/>
</dbReference>
<evidence type="ECO:0000313" key="5">
    <source>
        <dbReference type="EMBL" id="KAK3896752.1"/>
    </source>
</evidence>
<keyword evidence="2" id="KW-0539">Nucleus</keyword>
<feature type="compositionally biased region" description="Low complexity" evidence="3">
    <location>
        <begin position="117"/>
        <end position="129"/>
    </location>
</feature>
<accession>A0AAN6M8N0</accession>
<dbReference type="PANTHER" id="PTHR23138:SF142">
    <property type="entry name" value="RAN-BINDING PROTEIN 3B-RELATED"/>
    <property type="match status" value="1"/>
</dbReference>
<proteinExistence type="predicted"/>
<dbReference type="PROSITE" id="PS50196">
    <property type="entry name" value="RANBD1"/>
    <property type="match status" value="1"/>
</dbReference>
<feature type="compositionally biased region" description="Low complexity" evidence="3">
    <location>
        <begin position="296"/>
        <end position="306"/>
    </location>
</feature>
<keyword evidence="6" id="KW-1185">Reference proteome</keyword>
<name>A0AAN6M8N0_9PEZI</name>
<feature type="compositionally biased region" description="Low complexity" evidence="3">
    <location>
        <begin position="259"/>
        <end position="272"/>
    </location>
</feature>
<reference evidence="5" key="2">
    <citation type="submission" date="2023-05" db="EMBL/GenBank/DDBJ databases">
        <authorList>
            <consortium name="Lawrence Berkeley National Laboratory"/>
            <person name="Steindorff A."/>
            <person name="Hensen N."/>
            <person name="Bonometti L."/>
            <person name="Westerberg I."/>
            <person name="Brannstrom I.O."/>
            <person name="Guillou S."/>
            <person name="Cros-Aarteil S."/>
            <person name="Calhoun S."/>
            <person name="Haridas S."/>
            <person name="Kuo A."/>
            <person name="Mondo S."/>
            <person name="Pangilinan J."/>
            <person name="Riley R."/>
            <person name="Labutti K."/>
            <person name="Andreopoulos B."/>
            <person name="Lipzen A."/>
            <person name="Chen C."/>
            <person name="Yanf M."/>
            <person name="Daum C."/>
            <person name="Ng V."/>
            <person name="Clum A."/>
            <person name="Ohm R."/>
            <person name="Martin F."/>
            <person name="Silar P."/>
            <person name="Natvig D."/>
            <person name="Lalanne C."/>
            <person name="Gautier V."/>
            <person name="Ament-Velasquez S.L."/>
            <person name="Kruys A."/>
            <person name="Hutchinson M.I."/>
            <person name="Powell A.J."/>
            <person name="Barry K."/>
            <person name="Miller A.N."/>
            <person name="Grigoriev I.V."/>
            <person name="Debuchy R."/>
            <person name="Gladieux P."/>
            <person name="Thoren M.H."/>
            <person name="Johannesson H."/>
        </authorList>
    </citation>
    <scope>NUCLEOTIDE SEQUENCE</scope>
    <source>
        <strain evidence="5">CBS 103.79</strain>
    </source>
</reference>
<feature type="region of interest" description="Disordered" evidence="3">
    <location>
        <begin position="238"/>
        <end position="382"/>
    </location>
</feature>
<dbReference type="InterPro" id="IPR045255">
    <property type="entry name" value="RanBP1-like"/>
</dbReference>
<organism evidence="5 6">
    <name type="scientific">Staphylotrichum tortipilum</name>
    <dbReference type="NCBI Taxonomy" id="2831512"/>
    <lineage>
        <taxon>Eukaryota</taxon>
        <taxon>Fungi</taxon>
        <taxon>Dikarya</taxon>
        <taxon>Ascomycota</taxon>
        <taxon>Pezizomycotina</taxon>
        <taxon>Sordariomycetes</taxon>
        <taxon>Sordariomycetidae</taxon>
        <taxon>Sordariales</taxon>
        <taxon>Chaetomiaceae</taxon>
        <taxon>Staphylotrichum</taxon>
    </lineage>
</organism>
<evidence type="ECO:0000256" key="1">
    <source>
        <dbReference type="ARBA" id="ARBA00004123"/>
    </source>
</evidence>
<feature type="compositionally biased region" description="Polar residues" evidence="3">
    <location>
        <begin position="1"/>
        <end position="10"/>
    </location>
</feature>
<dbReference type="Proteomes" id="UP001303889">
    <property type="component" value="Unassembled WGS sequence"/>
</dbReference>
<evidence type="ECO:0000313" key="6">
    <source>
        <dbReference type="Proteomes" id="UP001303889"/>
    </source>
</evidence>
<dbReference type="PANTHER" id="PTHR23138">
    <property type="entry name" value="RAN BINDING PROTEIN"/>
    <property type="match status" value="1"/>
</dbReference>
<reference evidence="5" key="1">
    <citation type="journal article" date="2023" name="Mol. Phylogenet. Evol.">
        <title>Genome-scale phylogeny and comparative genomics of the fungal order Sordariales.</title>
        <authorList>
            <person name="Hensen N."/>
            <person name="Bonometti L."/>
            <person name="Westerberg I."/>
            <person name="Brannstrom I.O."/>
            <person name="Guillou S."/>
            <person name="Cros-Aarteil S."/>
            <person name="Calhoun S."/>
            <person name="Haridas S."/>
            <person name="Kuo A."/>
            <person name="Mondo S."/>
            <person name="Pangilinan J."/>
            <person name="Riley R."/>
            <person name="LaButti K."/>
            <person name="Andreopoulos B."/>
            <person name="Lipzen A."/>
            <person name="Chen C."/>
            <person name="Yan M."/>
            <person name="Daum C."/>
            <person name="Ng V."/>
            <person name="Clum A."/>
            <person name="Steindorff A."/>
            <person name="Ohm R.A."/>
            <person name="Martin F."/>
            <person name="Silar P."/>
            <person name="Natvig D.O."/>
            <person name="Lalanne C."/>
            <person name="Gautier V."/>
            <person name="Ament-Velasquez S.L."/>
            <person name="Kruys A."/>
            <person name="Hutchinson M.I."/>
            <person name="Powell A.J."/>
            <person name="Barry K."/>
            <person name="Miller A.N."/>
            <person name="Grigoriev I.V."/>
            <person name="Debuchy R."/>
            <person name="Gladieux P."/>
            <person name="Hiltunen Thoren M."/>
            <person name="Johannesson H."/>
        </authorList>
    </citation>
    <scope>NUCLEOTIDE SEQUENCE</scope>
    <source>
        <strain evidence="5">CBS 103.79</strain>
    </source>
</reference>
<gene>
    <name evidence="5" type="ORF">C8A05DRAFT_48339</name>
</gene>
<feature type="region of interest" description="Disordered" evidence="3">
    <location>
        <begin position="1"/>
        <end position="214"/>
    </location>
</feature>
<dbReference type="GO" id="GO:0005634">
    <property type="term" value="C:nucleus"/>
    <property type="evidence" value="ECO:0007669"/>
    <property type="project" value="UniProtKB-SubCell"/>
</dbReference>
<feature type="compositionally biased region" description="Basic and acidic residues" evidence="3">
    <location>
        <begin position="134"/>
        <end position="147"/>
    </location>
</feature>
<feature type="domain" description="RanBD1" evidence="4">
    <location>
        <begin position="384"/>
        <end position="539"/>
    </location>
</feature>
<comment type="subcellular location">
    <subcellularLocation>
        <location evidence="1">Nucleus</location>
    </subcellularLocation>
</comment>
<dbReference type="SUPFAM" id="SSF50729">
    <property type="entry name" value="PH domain-like"/>
    <property type="match status" value="1"/>
</dbReference>
<dbReference type="AlphaFoldDB" id="A0AAN6M8N0"/>
<dbReference type="InterPro" id="IPR011993">
    <property type="entry name" value="PH-like_dom_sf"/>
</dbReference>
<evidence type="ECO:0000256" key="3">
    <source>
        <dbReference type="SAM" id="MobiDB-lite"/>
    </source>
</evidence>
<sequence>MADDLQSTPDMSDHADPPATAKEDAETTRTRRELKQTSISEKAGHDGEGMQLSQDDKSASEDDAPPARSARRLTPPVGLAAANPDMLKEQLSSPKKKRAHDELDENRDVSEAPLEEGAASNGNNTAGGAPSRTNRSEPEKKRPRDRQASASAVQGGKEEVAAPPAVTLGGNTDQEPLSASASPRSSMEQPQSAESKAPAAATSKPEPAKQTSASAFAASGFAKLASSSASPFGSFGGASKPSLFGSAAPAPSLGGVLGGSKPAAPSAAPKLSFGSATAASPFGGLNGQSGGSVFRSSPFASAFGGSALPGARLNFGTPGEVLKSDKPAKPFGAPESDVEERSSGEEDNEEEDGKGAEESEEDGDKEESGDKTDSKLAGDDKKKPKLQKIVVDDGEGQEITLFSVRAKMYLMEKGVGWKERGAGMLKVNVPKSTVELDEQGAADPSTFDASVLDDGEDADDRRTHVRLIMRQDHTLRVILNTVILPAMKFQVTNRLKTSTVLFTAFEGGEVRQVQMKLSEANATAFSHLVEMLKKRLADV</sequence>
<comment type="caution">
    <text evidence="5">The sequence shown here is derived from an EMBL/GenBank/DDBJ whole genome shotgun (WGS) entry which is preliminary data.</text>
</comment>
<evidence type="ECO:0000259" key="4">
    <source>
        <dbReference type="PROSITE" id="PS50196"/>
    </source>
</evidence>
<feature type="compositionally biased region" description="Basic and acidic residues" evidence="3">
    <location>
        <begin position="366"/>
        <end position="382"/>
    </location>
</feature>
<feature type="compositionally biased region" description="Polar residues" evidence="3">
    <location>
        <begin position="169"/>
        <end position="194"/>
    </location>
</feature>
<feature type="compositionally biased region" description="Basic and acidic residues" evidence="3">
    <location>
        <begin position="42"/>
        <end position="60"/>
    </location>
</feature>
<feature type="compositionally biased region" description="Acidic residues" evidence="3">
    <location>
        <begin position="345"/>
        <end position="365"/>
    </location>
</feature>
<feature type="compositionally biased region" description="Basic and acidic residues" evidence="3">
    <location>
        <begin position="11"/>
        <end position="35"/>
    </location>
</feature>
<dbReference type="SMART" id="SM00160">
    <property type="entry name" value="RanBD"/>
    <property type="match status" value="1"/>
</dbReference>
<evidence type="ECO:0000256" key="2">
    <source>
        <dbReference type="ARBA" id="ARBA00023242"/>
    </source>
</evidence>
<protein>
    <recommendedName>
        <fullName evidence="4">RanBD1 domain-containing protein</fullName>
    </recommendedName>
</protein>